<accession>A0A9L0K357</accession>
<keyword evidence="2" id="KW-1185">Reference proteome</keyword>
<dbReference type="Ensembl" id="ENSEAST00005058403.1">
    <property type="protein sequence ID" value="ENSEASP00005056777.1"/>
    <property type="gene ID" value="ENSEASG00005033190.1"/>
</dbReference>
<organism evidence="1 2">
    <name type="scientific">Equus asinus</name>
    <name type="common">Donkey</name>
    <name type="synonym">Equus africanus asinus</name>
    <dbReference type="NCBI Taxonomy" id="9793"/>
    <lineage>
        <taxon>Eukaryota</taxon>
        <taxon>Metazoa</taxon>
        <taxon>Chordata</taxon>
        <taxon>Craniata</taxon>
        <taxon>Vertebrata</taxon>
        <taxon>Euteleostomi</taxon>
        <taxon>Mammalia</taxon>
        <taxon>Eutheria</taxon>
        <taxon>Laurasiatheria</taxon>
        <taxon>Perissodactyla</taxon>
        <taxon>Equidae</taxon>
        <taxon>Equus</taxon>
    </lineage>
</organism>
<proteinExistence type="predicted"/>
<reference evidence="1" key="3">
    <citation type="submission" date="2025-09" db="UniProtKB">
        <authorList>
            <consortium name="Ensembl"/>
        </authorList>
    </citation>
    <scope>IDENTIFICATION</scope>
</reference>
<name>A0A9L0K357_EQUAS</name>
<evidence type="ECO:0000313" key="2">
    <source>
        <dbReference type="Proteomes" id="UP000694387"/>
    </source>
</evidence>
<protein>
    <submittedName>
        <fullName evidence="1">Uncharacterized protein</fullName>
    </submittedName>
</protein>
<sequence length="105" mass="10509">SWDQLIPVSLRGLSRAKQETNEREDPSGFVASCPALWPLAHVPGASPTAPASCSACGPSTHGGPSALSLPALLSSLPSGSLCPPGPQTGLWADPSQGLILGGLSL</sequence>
<dbReference type="Proteomes" id="UP000694387">
    <property type="component" value="Chromosome 14"/>
</dbReference>
<evidence type="ECO:0000313" key="1">
    <source>
        <dbReference type="Ensembl" id="ENSEASP00005056777.1"/>
    </source>
</evidence>
<reference evidence="1 2" key="1">
    <citation type="journal article" date="2020" name="Nat. Commun.">
        <title>Donkey genomes provide new insights into domestication and selection for coat color.</title>
        <authorList>
            <person name="Wang"/>
            <person name="C."/>
            <person name="Li"/>
            <person name="H."/>
            <person name="Guo"/>
            <person name="Y."/>
            <person name="Huang"/>
            <person name="J."/>
            <person name="Sun"/>
            <person name="Y."/>
            <person name="Min"/>
            <person name="J."/>
            <person name="Wang"/>
            <person name="J."/>
            <person name="Fang"/>
            <person name="X."/>
            <person name="Zhao"/>
            <person name="Z."/>
            <person name="Wang"/>
            <person name="S."/>
            <person name="Zhang"/>
            <person name="Y."/>
            <person name="Liu"/>
            <person name="Q."/>
            <person name="Jiang"/>
            <person name="Q."/>
            <person name="Wang"/>
            <person name="X."/>
            <person name="Guo"/>
            <person name="Y."/>
            <person name="Yang"/>
            <person name="C."/>
            <person name="Wang"/>
            <person name="Y."/>
            <person name="Tian"/>
            <person name="F."/>
            <person name="Zhuang"/>
            <person name="G."/>
            <person name="Fan"/>
            <person name="Y."/>
            <person name="Gao"/>
            <person name="Q."/>
            <person name="Li"/>
            <person name="Y."/>
            <person name="Ju"/>
            <person name="Z."/>
            <person name="Li"/>
            <person name="J."/>
            <person name="Li"/>
            <person name="R."/>
            <person name="Hou"/>
            <person name="M."/>
            <person name="Yang"/>
            <person name="G."/>
            <person name="Liu"/>
            <person name="G."/>
            <person name="Liu"/>
            <person name="W."/>
            <person name="Guo"/>
            <person name="J."/>
            <person name="Pan"/>
            <person name="S."/>
            <person name="Fan"/>
            <person name="G."/>
            <person name="Zhang"/>
            <person name="W."/>
            <person name="Zhang"/>
            <person name="R."/>
            <person name="Yu"/>
            <person name="J."/>
            <person name="Zhang"/>
            <person name="X."/>
            <person name="Yin"/>
            <person name="Q."/>
            <person name="Ji"/>
            <person name="C."/>
            <person name="Jin"/>
            <person name="Y."/>
            <person name="Yue"/>
            <person name="G."/>
            <person name="Liu"/>
            <person name="M."/>
            <person name="Xu"/>
            <person name="J."/>
            <person name="Liu"/>
            <person name="S."/>
            <person name="Jordana"/>
            <person name="J."/>
            <person name="Noce"/>
            <person name="A."/>
            <person name="Amills"/>
            <person name="M."/>
            <person name="Wu"/>
            <person name="D.D."/>
            <person name="Li"/>
            <person name="S."/>
            <person name="Zhou"/>
            <person name="X. and Zhong"/>
            <person name="J."/>
        </authorList>
    </citation>
    <scope>NUCLEOTIDE SEQUENCE [LARGE SCALE GENOMIC DNA]</scope>
</reference>
<reference evidence="1" key="2">
    <citation type="submission" date="2025-08" db="UniProtKB">
        <authorList>
            <consortium name="Ensembl"/>
        </authorList>
    </citation>
    <scope>IDENTIFICATION</scope>
</reference>
<dbReference type="AlphaFoldDB" id="A0A9L0K357"/>